<reference evidence="4" key="3">
    <citation type="submission" date="2018-07" db="EMBL/GenBank/DDBJ databases">
        <authorList>
            <person name="Quirk P.G."/>
            <person name="Krulwich T.A."/>
        </authorList>
    </citation>
    <scope>NUCLEOTIDE SEQUENCE</scope>
    <source>
        <strain evidence="4">CCRI-19302</strain>
    </source>
</reference>
<dbReference type="InterPro" id="IPR005646">
    <property type="entry name" value="FapA"/>
</dbReference>
<proteinExistence type="predicted"/>
<dbReference type="InterPro" id="IPR046866">
    <property type="entry name" value="FapA_N"/>
</dbReference>
<evidence type="ECO:0000313" key="6">
    <source>
        <dbReference type="Proteomes" id="UP000247523"/>
    </source>
</evidence>
<dbReference type="EMBL" id="NOKA02000016">
    <property type="protein sequence ID" value="RDY31409.1"/>
    <property type="molecule type" value="Genomic_DNA"/>
</dbReference>
<reference evidence="3 6" key="2">
    <citation type="submission" date="2018-05" db="EMBL/GenBank/DDBJ databases">
        <title>Genomic Encyclopedia of Type Strains, Phase IV (KMG-IV): sequencing the most valuable type-strain genomes for metagenomic binning, comparative biology and taxonomic classification.</title>
        <authorList>
            <person name="Goeker M."/>
        </authorList>
    </citation>
    <scope>NUCLEOTIDE SEQUENCE [LARGE SCALE GENOMIC DNA]</scope>
    <source>
        <strain evidence="3 6">DSM 28816</strain>
    </source>
</reference>
<dbReference type="Pfam" id="PF03961">
    <property type="entry name" value="FapA"/>
    <property type="match status" value="1"/>
</dbReference>
<name>A0A255I760_9FIRM</name>
<keyword evidence="5" id="KW-1185">Reference proteome</keyword>
<dbReference type="RefSeq" id="WP_094376551.1">
    <property type="nucleotide sequence ID" value="NZ_NOKA02000016.1"/>
</dbReference>
<dbReference type="AlphaFoldDB" id="A0A255I760"/>
<sequence length="470" mass="52190">MTDKTSEKTYVRISKDELEAYLYLTCPEDGHNYSITELLNLLEENKITYGIFHRRLEEIVKKRIYDREILIAKGNKQVDGVEGRYSFNFNTNPSGKPAIREDGSVDYWSVFAVQTVAEGDIIAVYTPPTLGIQGKTVTGKVLEPKRGKDLLPLKGKGFFCAEDRITYISAMDGKVEFQNNRIMITNLLEISSDLDFNNGRIDFRGDVVIHGDVECGSYIKSGGSVTIDGSVEATSIEAKKDVILRKGMQGGGKAILKAGGNIFAKFIEGSKVDAKGSIQADVLMNCVVSAGESITISGKKATIIGGTVKAVASIEAPIVGNVAEITTVLAVGVDEAVKERISKLKTAIQIIDSKLNNMNIEFIALDSKKNEGPQFARERVKQKTMELLRIKIKYISDREEFRNELAELEEKNQKAKGAIIEINKYIYPGVTIKVNSARMHIQEKQYAMRYRYEGGEVAMYDIYDKLNSEI</sequence>
<evidence type="ECO:0000313" key="5">
    <source>
        <dbReference type="Proteomes" id="UP000216411"/>
    </source>
</evidence>
<dbReference type="PANTHER" id="PTHR38032:SF1">
    <property type="entry name" value="RNA-BINDING PROTEIN KHPB N-TERMINAL DOMAIN-CONTAINING PROTEIN"/>
    <property type="match status" value="1"/>
</dbReference>
<dbReference type="EMBL" id="QICS01000014">
    <property type="protein sequence ID" value="PXV85975.1"/>
    <property type="molecule type" value="Genomic_DNA"/>
</dbReference>
<organism evidence="4 5">
    <name type="scientific">Lachnotalea glycerini</name>
    <dbReference type="NCBI Taxonomy" id="1763509"/>
    <lineage>
        <taxon>Bacteria</taxon>
        <taxon>Bacillati</taxon>
        <taxon>Bacillota</taxon>
        <taxon>Clostridia</taxon>
        <taxon>Lachnospirales</taxon>
        <taxon>Lachnospiraceae</taxon>
        <taxon>Lachnotalea</taxon>
    </lineage>
</organism>
<comment type="caution">
    <text evidence="4">The sequence shown here is derived from an EMBL/GenBank/DDBJ whole genome shotgun (WGS) entry which is preliminary data.</text>
</comment>
<dbReference type="Proteomes" id="UP000247523">
    <property type="component" value="Unassembled WGS sequence"/>
</dbReference>
<dbReference type="InterPro" id="IPR046865">
    <property type="entry name" value="FapA_b_solenoid"/>
</dbReference>
<protein>
    <submittedName>
        <fullName evidence="4">DUF342 domain-containing protein</fullName>
    </submittedName>
</protein>
<dbReference type="PANTHER" id="PTHR38032">
    <property type="entry name" value="POLYMERASE-RELATED"/>
    <property type="match status" value="1"/>
</dbReference>
<evidence type="ECO:0000313" key="4">
    <source>
        <dbReference type="EMBL" id="RDY31409.1"/>
    </source>
</evidence>
<evidence type="ECO:0000256" key="1">
    <source>
        <dbReference type="SAM" id="Coils"/>
    </source>
</evidence>
<dbReference type="Proteomes" id="UP000216411">
    <property type="component" value="Unassembled WGS sequence"/>
</dbReference>
<gene>
    <name evidence="3" type="ORF">C8E03_11453</name>
    <name evidence="4" type="ORF">CG710_009830</name>
</gene>
<dbReference type="Pfam" id="PF20250">
    <property type="entry name" value="FapA_N"/>
    <property type="match status" value="1"/>
</dbReference>
<keyword evidence="1" id="KW-0175">Coiled coil</keyword>
<feature type="coiled-coil region" evidence="1">
    <location>
        <begin position="391"/>
        <end position="425"/>
    </location>
</feature>
<accession>A0A255I760</accession>
<evidence type="ECO:0000259" key="2">
    <source>
        <dbReference type="Pfam" id="PF20250"/>
    </source>
</evidence>
<reference evidence="4 5" key="1">
    <citation type="journal article" date="2017" name="Genome Announc.">
        <title>Draft Genome Sequence of a Sporulating and Motile Strain of Lachnotalea glycerini Isolated from Water in Quebec City, Canada.</title>
        <authorList>
            <person name="Maheux A.F."/>
            <person name="Boudreau D.K."/>
            <person name="Berube E."/>
            <person name="Boissinot M."/>
            <person name="Raymond F."/>
            <person name="Brodeur S."/>
            <person name="Corbeil J."/>
            <person name="Isabel S."/>
            <person name="Omar R.F."/>
            <person name="Bergeron M.G."/>
        </authorList>
    </citation>
    <scope>NUCLEOTIDE SEQUENCE [LARGE SCALE GENOMIC DNA]</scope>
    <source>
        <strain evidence="4 5">CCRI-19302</strain>
    </source>
</reference>
<evidence type="ECO:0000313" key="3">
    <source>
        <dbReference type="EMBL" id="PXV85975.1"/>
    </source>
</evidence>
<dbReference type="OrthoDB" id="9760122at2"/>
<feature type="domain" description="Flagellar Assembly Protein A N-terminal region" evidence="2">
    <location>
        <begin position="11"/>
        <end position="180"/>
    </location>
</feature>